<accession>A0ABR1WHT1</accession>
<feature type="compositionally biased region" description="Acidic residues" evidence="1">
    <location>
        <begin position="303"/>
        <end position="312"/>
    </location>
</feature>
<dbReference type="Proteomes" id="UP001446871">
    <property type="component" value="Unassembled WGS sequence"/>
</dbReference>
<organism evidence="2 3">
    <name type="scientific">Apiospora saccharicola</name>
    <dbReference type="NCBI Taxonomy" id="335842"/>
    <lineage>
        <taxon>Eukaryota</taxon>
        <taxon>Fungi</taxon>
        <taxon>Dikarya</taxon>
        <taxon>Ascomycota</taxon>
        <taxon>Pezizomycotina</taxon>
        <taxon>Sordariomycetes</taxon>
        <taxon>Xylariomycetidae</taxon>
        <taxon>Amphisphaeriales</taxon>
        <taxon>Apiosporaceae</taxon>
        <taxon>Apiospora</taxon>
    </lineage>
</organism>
<keyword evidence="3" id="KW-1185">Reference proteome</keyword>
<sequence length="335" mass="38851">MAPTSSALKRASRATRFSISTVLTSENVQVFVGKESREFIIARELLASCSPYFADRLDATAVLKQQNAQFNILWLEGQDPEMFELFTYWLHQRNDNRISKKDFRAIIDDSVCNDYAEELQWDFVNLHLFAATVIEVPALQDAAMDAIQDLHLMCNWDISSKFVRHIYVDCDPDASCRLRKWIVAMTAWTLGGGFDRSGTAEQMHELFEGCPDYWRDYVAHISKISKSRVRIATKNPQLRLPSNHMRNDERQFGFRQCSFHTHRSMVKQGRCPHVKALQQQQQEQRQEQQRQRPRLMPLRSPVSDEDSSESEFESSYGRNVPSPRSTIFDLYLGMP</sequence>
<evidence type="ECO:0008006" key="4">
    <source>
        <dbReference type="Google" id="ProtNLM"/>
    </source>
</evidence>
<protein>
    <recommendedName>
        <fullName evidence="4">BTB domain-containing protein</fullName>
    </recommendedName>
</protein>
<name>A0ABR1WHT1_9PEZI</name>
<proteinExistence type="predicted"/>
<dbReference type="EMBL" id="JAQQWM010000001">
    <property type="protein sequence ID" value="KAK8082056.1"/>
    <property type="molecule type" value="Genomic_DNA"/>
</dbReference>
<evidence type="ECO:0000256" key="1">
    <source>
        <dbReference type="SAM" id="MobiDB-lite"/>
    </source>
</evidence>
<comment type="caution">
    <text evidence="2">The sequence shown here is derived from an EMBL/GenBank/DDBJ whole genome shotgun (WGS) entry which is preliminary data.</text>
</comment>
<feature type="region of interest" description="Disordered" evidence="1">
    <location>
        <begin position="278"/>
        <end position="325"/>
    </location>
</feature>
<reference evidence="2 3" key="1">
    <citation type="submission" date="2023-01" db="EMBL/GenBank/DDBJ databases">
        <title>Analysis of 21 Apiospora genomes using comparative genomics revels a genus with tremendous synthesis potential of carbohydrate active enzymes and secondary metabolites.</title>
        <authorList>
            <person name="Sorensen T."/>
        </authorList>
    </citation>
    <scope>NUCLEOTIDE SEQUENCE [LARGE SCALE GENOMIC DNA]</scope>
    <source>
        <strain evidence="2 3">CBS 83171</strain>
    </source>
</reference>
<evidence type="ECO:0000313" key="3">
    <source>
        <dbReference type="Proteomes" id="UP001446871"/>
    </source>
</evidence>
<gene>
    <name evidence="2" type="ORF">PG996_000837</name>
</gene>
<evidence type="ECO:0000313" key="2">
    <source>
        <dbReference type="EMBL" id="KAK8082056.1"/>
    </source>
</evidence>